<dbReference type="Proteomes" id="UP000709295">
    <property type="component" value="Unassembled WGS sequence"/>
</dbReference>
<proteinExistence type="predicted"/>
<reference evidence="1" key="1">
    <citation type="submission" date="2021-01" db="EMBL/GenBank/DDBJ databases">
        <title>Phytophthora aleatoria, a newly-described species from Pinus radiata is distinct from Phytophthora cactorum isolates based on comparative genomics.</title>
        <authorList>
            <person name="Mcdougal R."/>
            <person name="Panda P."/>
            <person name="Williams N."/>
            <person name="Studholme D.J."/>
        </authorList>
    </citation>
    <scope>NUCLEOTIDE SEQUENCE</scope>
    <source>
        <strain evidence="1">NZFS 4037</strain>
    </source>
</reference>
<name>A0A8J5LZU7_9STRA</name>
<dbReference type="AlphaFoldDB" id="A0A8J5LZU7"/>
<protein>
    <submittedName>
        <fullName evidence="1">Uncharacterized protein</fullName>
    </submittedName>
</protein>
<comment type="caution">
    <text evidence="1">The sequence shown here is derived from an EMBL/GenBank/DDBJ whole genome shotgun (WGS) entry which is preliminary data.</text>
</comment>
<evidence type="ECO:0000313" key="1">
    <source>
        <dbReference type="EMBL" id="KAG6948451.1"/>
    </source>
</evidence>
<dbReference type="EMBL" id="JAENGY010001556">
    <property type="protein sequence ID" value="KAG6948451.1"/>
    <property type="molecule type" value="Genomic_DNA"/>
</dbReference>
<sequence length="177" mass="19870">LLLRPEDVNGETEGAFYAAVTSVRRTSVEIRVIGETDVAQHTIPRSLANARRVQPEEATAEGPGTWLRKAVVIEYRGTLYYSQVRGYAGNKVSAATRFGDKTVTVQRILAEVYPVIAMVKGSRRWAKTTWPMECLHGLHDDIFTRLMEGDGGIPWSTQAWLGEWSHEFGDLSDLRYD</sequence>
<accession>A0A8J5LZU7</accession>
<gene>
    <name evidence="1" type="ORF">JG688_00015081</name>
</gene>
<organism evidence="1 2">
    <name type="scientific">Phytophthora aleatoria</name>
    <dbReference type="NCBI Taxonomy" id="2496075"/>
    <lineage>
        <taxon>Eukaryota</taxon>
        <taxon>Sar</taxon>
        <taxon>Stramenopiles</taxon>
        <taxon>Oomycota</taxon>
        <taxon>Peronosporomycetes</taxon>
        <taxon>Peronosporales</taxon>
        <taxon>Peronosporaceae</taxon>
        <taxon>Phytophthora</taxon>
    </lineage>
</organism>
<evidence type="ECO:0000313" key="2">
    <source>
        <dbReference type="Proteomes" id="UP000709295"/>
    </source>
</evidence>
<keyword evidence="2" id="KW-1185">Reference proteome</keyword>
<feature type="non-terminal residue" evidence="1">
    <location>
        <position position="1"/>
    </location>
</feature>